<dbReference type="InterPro" id="IPR001969">
    <property type="entry name" value="Aspartic_peptidase_AS"/>
</dbReference>
<dbReference type="Pfam" id="PF13975">
    <property type="entry name" value="gag-asp_proteas"/>
    <property type="match status" value="1"/>
</dbReference>
<dbReference type="CDD" id="cd05483">
    <property type="entry name" value="retropepsin_like_bacteria"/>
    <property type="match status" value="1"/>
</dbReference>
<dbReference type="EMBL" id="OUNF01000191">
    <property type="protein sequence ID" value="SPP34043.1"/>
    <property type="molecule type" value="Genomic_DNA"/>
</dbReference>
<dbReference type="InterPro" id="IPR001995">
    <property type="entry name" value="Peptidase_A2_cat"/>
</dbReference>
<gene>
    <name evidence="3" type="ORF">WBAF_0724</name>
</gene>
<evidence type="ECO:0000256" key="1">
    <source>
        <dbReference type="ARBA" id="ARBA00022801"/>
    </source>
</evidence>
<dbReference type="InterPro" id="IPR021109">
    <property type="entry name" value="Peptidase_aspartic_dom_sf"/>
</dbReference>
<reference evidence="3" key="1">
    <citation type="submission" date="2018-04" db="EMBL/GenBank/DDBJ databases">
        <authorList>
            <person name="Go L.Y."/>
            <person name="Mitchell J.A."/>
        </authorList>
    </citation>
    <scope>NUCLEOTIDE SEQUENCE</scope>
    <source>
        <strain evidence="3">WBAF</strain>
    </source>
</reference>
<dbReference type="InterPro" id="IPR011969">
    <property type="entry name" value="Clan_AA_Asp_peptidase_C"/>
</dbReference>
<keyword evidence="1" id="KW-0378">Hydrolase</keyword>
<evidence type="ECO:0000313" key="3">
    <source>
        <dbReference type="EMBL" id="SPP34043.1"/>
    </source>
</evidence>
<dbReference type="GO" id="GO:0006508">
    <property type="term" value="P:proteolysis"/>
    <property type="evidence" value="ECO:0007669"/>
    <property type="project" value="InterPro"/>
</dbReference>
<dbReference type="PROSITE" id="PS00141">
    <property type="entry name" value="ASP_PROTEASE"/>
    <property type="match status" value="1"/>
</dbReference>
<dbReference type="PROSITE" id="PS50175">
    <property type="entry name" value="ASP_PROT_RETROV"/>
    <property type="match status" value="1"/>
</dbReference>
<feature type="domain" description="Peptidase A2" evidence="2">
    <location>
        <begin position="77"/>
        <end position="94"/>
    </location>
</feature>
<dbReference type="NCBIfam" id="TIGR02281">
    <property type="entry name" value="clan_AA_DTGA"/>
    <property type="match status" value="1"/>
</dbReference>
<accession>A0A3B0JA92</accession>
<dbReference type="GO" id="GO:0004190">
    <property type="term" value="F:aspartic-type endopeptidase activity"/>
    <property type="evidence" value="ECO:0007669"/>
    <property type="project" value="InterPro"/>
</dbReference>
<protein>
    <recommendedName>
        <fullName evidence="2">Peptidase A2 domain-containing protein</fullName>
    </recommendedName>
</protein>
<evidence type="ECO:0000259" key="2">
    <source>
        <dbReference type="PROSITE" id="PS50175"/>
    </source>
</evidence>
<organism evidence="3">
    <name type="scientific">Wolbachia endosymbiont of Aleurodicus floccissimus</name>
    <dbReference type="NCBI Taxonomy" id="2152762"/>
    <lineage>
        <taxon>Bacteria</taxon>
        <taxon>Pseudomonadati</taxon>
        <taxon>Pseudomonadota</taxon>
        <taxon>Alphaproteobacteria</taxon>
        <taxon>Rickettsiales</taxon>
        <taxon>Anaplasmataceae</taxon>
        <taxon>Wolbachieae</taxon>
        <taxon>Wolbachia</taxon>
    </lineage>
</organism>
<name>A0A3B0JA92_9RICK</name>
<dbReference type="Gene3D" id="2.40.70.10">
    <property type="entry name" value="Acid Proteases"/>
    <property type="match status" value="1"/>
</dbReference>
<dbReference type="InterPro" id="IPR034122">
    <property type="entry name" value="Retropepsin-like_bacterial"/>
</dbReference>
<dbReference type="AlphaFoldDB" id="A0A3B0JA92"/>
<dbReference type="SUPFAM" id="SSF50630">
    <property type="entry name" value="Acid proteases"/>
    <property type="match status" value="1"/>
</dbReference>
<sequence>MTSNFNNMNAAKNLVIWLLIIVITAMFIDSQGDKLSNWFLSTFLPYKGRVQNGGSIEFTKSYDGHFYIQAQVNDRNITFLLDTGATDIVLSQKDALHAGINLQNIQDFKIYETAKGQIKAGVVQIPQVKIGNFLINDVHASVNTHSMSHSLLGMSFLRYFHFTIRDNKLILYRD</sequence>
<proteinExistence type="predicted"/>